<evidence type="ECO:0008006" key="5">
    <source>
        <dbReference type="Google" id="ProtNLM"/>
    </source>
</evidence>
<sequence length="86" mass="9587">MKLISLTLALLAVGKVTAISADLETFYGLLCQLPPLHRQLLLPDHDGHGPRHAERGQHHRLDLLPPGIPDQGVHGHHRRLPVLHHH</sequence>
<feature type="compositionally biased region" description="Basic residues" evidence="1">
    <location>
        <begin position="74"/>
        <end position="86"/>
    </location>
</feature>
<name>A0A8J8NNP0_HALGN</name>
<reference evidence="3" key="1">
    <citation type="submission" date="2019-06" db="EMBL/GenBank/DDBJ databases">
        <authorList>
            <person name="Zheng W."/>
        </authorList>
    </citation>
    <scope>NUCLEOTIDE SEQUENCE</scope>
    <source>
        <strain evidence="3">QDHG01</strain>
    </source>
</reference>
<dbReference type="AlphaFoldDB" id="A0A8J8NNP0"/>
<evidence type="ECO:0000313" key="4">
    <source>
        <dbReference type="Proteomes" id="UP000785679"/>
    </source>
</evidence>
<keyword evidence="4" id="KW-1185">Reference proteome</keyword>
<gene>
    <name evidence="3" type="ORF">FGO68_gene2113</name>
</gene>
<accession>A0A8J8NNP0</accession>
<organism evidence="3 4">
    <name type="scientific">Halteria grandinella</name>
    <dbReference type="NCBI Taxonomy" id="5974"/>
    <lineage>
        <taxon>Eukaryota</taxon>
        <taxon>Sar</taxon>
        <taxon>Alveolata</taxon>
        <taxon>Ciliophora</taxon>
        <taxon>Intramacronucleata</taxon>
        <taxon>Spirotrichea</taxon>
        <taxon>Stichotrichia</taxon>
        <taxon>Sporadotrichida</taxon>
        <taxon>Halteriidae</taxon>
        <taxon>Halteria</taxon>
    </lineage>
</organism>
<evidence type="ECO:0000256" key="2">
    <source>
        <dbReference type="SAM" id="SignalP"/>
    </source>
</evidence>
<comment type="caution">
    <text evidence="3">The sequence shown here is derived from an EMBL/GenBank/DDBJ whole genome shotgun (WGS) entry which is preliminary data.</text>
</comment>
<feature type="region of interest" description="Disordered" evidence="1">
    <location>
        <begin position="65"/>
        <end position="86"/>
    </location>
</feature>
<feature type="chain" id="PRO_5035241627" description="Secreted protein" evidence="2">
    <location>
        <begin position="19"/>
        <end position="86"/>
    </location>
</feature>
<evidence type="ECO:0000313" key="3">
    <source>
        <dbReference type="EMBL" id="TNV78119.1"/>
    </source>
</evidence>
<evidence type="ECO:0000256" key="1">
    <source>
        <dbReference type="SAM" id="MobiDB-lite"/>
    </source>
</evidence>
<dbReference type="EMBL" id="RRYP01010860">
    <property type="protein sequence ID" value="TNV78119.1"/>
    <property type="molecule type" value="Genomic_DNA"/>
</dbReference>
<feature type="signal peptide" evidence="2">
    <location>
        <begin position="1"/>
        <end position="18"/>
    </location>
</feature>
<proteinExistence type="predicted"/>
<keyword evidence="2" id="KW-0732">Signal</keyword>
<protein>
    <recommendedName>
        <fullName evidence="5">Secreted protein</fullName>
    </recommendedName>
</protein>
<dbReference type="Proteomes" id="UP000785679">
    <property type="component" value="Unassembled WGS sequence"/>
</dbReference>